<dbReference type="RefSeq" id="WP_204776199.1">
    <property type="nucleotide sequence ID" value="NZ_JACJJQ010000010.1"/>
</dbReference>
<comment type="caution">
    <text evidence="5">The sequence shown here is derived from an EMBL/GenBank/DDBJ whole genome shotgun (WGS) entry which is preliminary data.</text>
</comment>
<dbReference type="Proteomes" id="UP000776629">
    <property type="component" value="Unassembled WGS sequence"/>
</dbReference>
<keyword evidence="6" id="KW-1185">Reference proteome</keyword>
<accession>A0ABS2EMY3</accession>
<evidence type="ECO:0000256" key="2">
    <source>
        <dbReference type="ARBA" id="ARBA00022741"/>
    </source>
</evidence>
<dbReference type="SUPFAM" id="SSF52540">
    <property type="entry name" value="P-loop containing nucleoside triphosphate hydrolases"/>
    <property type="match status" value="1"/>
</dbReference>
<reference evidence="5 6" key="1">
    <citation type="journal article" date="2021" name="Sci. Rep.">
        <title>The distribution of antibiotic resistance genes in chicken gut microbiota commensals.</title>
        <authorList>
            <person name="Juricova H."/>
            <person name="Matiasovicova J."/>
            <person name="Kubasova T."/>
            <person name="Cejkova D."/>
            <person name="Rychlik I."/>
        </authorList>
    </citation>
    <scope>NUCLEOTIDE SEQUENCE [LARGE SCALE GENOMIC DNA]</scope>
    <source>
        <strain evidence="5 6">An810</strain>
    </source>
</reference>
<dbReference type="EMBL" id="JACJJQ010000010">
    <property type="protein sequence ID" value="MBM6753768.1"/>
    <property type="molecule type" value="Genomic_DNA"/>
</dbReference>
<dbReference type="InterPro" id="IPR027417">
    <property type="entry name" value="P-loop_NTPase"/>
</dbReference>
<dbReference type="GO" id="GO:0005524">
    <property type="term" value="F:ATP binding"/>
    <property type="evidence" value="ECO:0007669"/>
    <property type="project" value="UniProtKB-KW"/>
</dbReference>
<organism evidence="5 6">
    <name type="scientific">Limosilactobacillus alvi</name>
    <dbReference type="NCBI Taxonomy" id="990412"/>
    <lineage>
        <taxon>Bacteria</taxon>
        <taxon>Bacillati</taxon>
        <taxon>Bacillota</taxon>
        <taxon>Bacilli</taxon>
        <taxon>Lactobacillales</taxon>
        <taxon>Lactobacillaceae</taxon>
        <taxon>Limosilactobacillus</taxon>
    </lineage>
</organism>
<evidence type="ECO:0000256" key="3">
    <source>
        <dbReference type="ARBA" id="ARBA00022840"/>
    </source>
</evidence>
<sequence length="289" mass="32381">MEKLKVQTITKRYGRKVILDAVSFELQPAKIYGLLGRNGAGKSTLLNIITNRIFANQGAVMLGEQNVNNNQASLGQFYLMSEAELNLKHTKIKDLFSGAELAYGNFDFENARRMLTAFKISEDQTLAKLSTGLKTAAKLTVALNVNADYIFLDEPTLGLDANHRELFYHELMRTYGERPRTFVISTHLINEVQQLLENVIILDRGKIIVDEPVIDLLAKAYEISGPSNLVDQYTHGLKILTSHNFSRIKTVTVVEKLAEQRTLPDQVKVDHLDLQKTFTALTDGGNEGE</sequence>
<keyword evidence="3 5" id="KW-0067">ATP-binding</keyword>
<evidence type="ECO:0000313" key="5">
    <source>
        <dbReference type="EMBL" id="MBM6753768.1"/>
    </source>
</evidence>
<dbReference type="InterPro" id="IPR051782">
    <property type="entry name" value="ABC_Transporter_VariousFunc"/>
</dbReference>
<dbReference type="Pfam" id="PF00005">
    <property type="entry name" value="ABC_tran"/>
    <property type="match status" value="1"/>
</dbReference>
<dbReference type="SMART" id="SM00382">
    <property type="entry name" value="AAA"/>
    <property type="match status" value="1"/>
</dbReference>
<name>A0ABS2EMY3_9LACO</name>
<dbReference type="InterPro" id="IPR003439">
    <property type="entry name" value="ABC_transporter-like_ATP-bd"/>
</dbReference>
<dbReference type="Gene3D" id="3.40.50.300">
    <property type="entry name" value="P-loop containing nucleotide triphosphate hydrolases"/>
    <property type="match status" value="1"/>
</dbReference>
<dbReference type="PROSITE" id="PS50893">
    <property type="entry name" value="ABC_TRANSPORTER_2"/>
    <property type="match status" value="1"/>
</dbReference>
<keyword evidence="2" id="KW-0547">Nucleotide-binding</keyword>
<dbReference type="PANTHER" id="PTHR42939">
    <property type="entry name" value="ABC TRANSPORTER ATP-BINDING PROTEIN ALBC-RELATED"/>
    <property type="match status" value="1"/>
</dbReference>
<keyword evidence="1" id="KW-0813">Transport</keyword>
<evidence type="ECO:0000259" key="4">
    <source>
        <dbReference type="PROSITE" id="PS50893"/>
    </source>
</evidence>
<gene>
    <name evidence="5" type="ORF">H5993_03185</name>
</gene>
<proteinExistence type="predicted"/>
<evidence type="ECO:0000256" key="1">
    <source>
        <dbReference type="ARBA" id="ARBA00022448"/>
    </source>
</evidence>
<dbReference type="PANTHER" id="PTHR42939:SF1">
    <property type="entry name" value="ABC TRANSPORTER ATP-BINDING PROTEIN ALBC-RELATED"/>
    <property type="match status" value="1"/>
</dbReference>
<dbReference type="InterPro" id="IPR003593">
    <property type="entry name" value="AAA+_ATPase"/>
</dbReference>
<evidence type="ECO:0000313" key="6">
    <source>
        <dbReference type="Proteomes" id="UP000776629"/>
    </source>
</evidence>
<feature type="domain" description="ABC transporter" evidence="4">
    <location>
        <begin position="4"/>
        <end position="229"/>
    </location>
</feature>
<protein>
    <submittedName>
        <fullName evidence="5">ABC transporter ATP-binding protein</fullName>
    </submittedName>
</protein>